<dbReference type="NCBIfam" id="TIGR00924">
    <property type="entry name" value="yjdL_sub1_fam"/>
    <property type="match status" value="1"/>
</dbReference>
<feature type="transmembrane region" description="Helical" evidence="9">
    <location>
        <begin position="428"/>
        <end position="450"/>
    </location>
</feature>
<protein>
    <submittedName>
        <fullName evidence="11">Peptide MFS transporter</fullName>
    </submittedName>
</protein>
<feature type="transmembrane region" description="Helical" evidence="9">
    <location>
        <begin position="158"/>
        <end position="177"/>
    </location>
</feature>
<dbReference type="PANTHER" id="PTHR23517:SF15">
    <property type="entry name" value="PROTON-DEPENDENT OLIGOPEPTIDE FAMILY TRANSPORT PROTEIN"/>
    <property type="match status" value="1"/>
</dbReference>
<dbReference type="PROSITE" id="PS50850">
    <property type="entry name" value="MFS"/>
    <property type="match status" value="1"/>
</dbReference>
<dbReference type="InterPro" id="IPR020846">
    <property type="entry name" value="MFS_dom"/>
</dbReference>
<dbReference type="PANTHER" id="PTHR23517">
    <property type="entry name" value="RESISTANCE PROTEIN MDTM, PUTATIVE-RELATED-RELATED"/>
    <property type="match status" value="1"/>
</dbReference>
<keyword evidence="3" id="KW-1003">Cell membrane</keyword>
<proteinExistence type="inferred from homology"/>
<comment type="similarity">
    <text evidence="8">Belongs to the major facilitator superfamily. Proton-dependent oligopeptide transporter (POT/PTR) (TC 2.A.17) family.</text>
</comment>
<keyword evidence="6 9" id="KW-1133">Transmembrane helix</keyword>
<feature type="transmembrane region" description="Helical" evidence="9">
    <location>
        <begin position="96"/>
        <end position="113"/>
    </location>
</feature>
<dbReference type="Proteomes" id="UP001500133">
    <property type="component" value="Unassembled WGS sequence"/>
</dbReference>
<gene>
    <name evidence="11" type="ORF">GCM10022228_00070</name>
</gene>
<dbReference type="Gene3D" id="1.20.1250.20">
    <property type="entry name" value="MFS general substrate transporter like domains"/>
    <property type="match status" value="1"/>
</dbReference>
<keyword evidence="5" id="KW-0653">Protein transport</keyword>
<evidence type="ECO:0000256" key="3">
    <source>
        <dbReference type="ARBA" id="ARBA00022475"/>
    </source>
</evidence>
<keyword evidence="5" id="KW-0571">Peptide transport</keyword>
<accession>A0ABP7L2J7</accession>
<dbReference type="InterPro" id="IPR036259">
    <property type="entry name" value="MFS_trans_sf"/>
</dbReference>
<comment type="subcellular location">
    <subcellularLocation>
        <location evidence="1">Cell membrane</location>
        <topology evidence="1">Multi-pass membrane protein</topology>
    </subcellularLocation>
    <subcellularLocation>
        <location evidence="8">Membrane</location>
        <topology evidence="8">Multi-pass membrane protein</topology>
    </subcellularLocation>
</comment>
<feature type="domain" description="Major facilitator superfamily (MFS) profile" evidence="10">
    <location>
        <begin position="25"/>
        <end position="481"/>
    </location>
</feature>
<feature type="transmembrane region" description="Helical" evidence="9">
    <location>
        <begin position="31"/>
        <end position="50"/>
    </location>
</feature>
<name>A0ABP7L2J7_9GAMM</name>
<keyword evidence="4 8" id="KW-0812">Transmembrane</keyword>
<evidence type="ECO:0000256" key="2">
    <source>
        <dbReference type="ARBA" id="ARBA00022448"/>
    </source>
</evidence>
<evidence type="ECO:0000256" key="9">
    <source>
        <dbReference type="SAM" id="Phobius"/>
    </source>
</evidence>
<feature type="transmembrane region" description="Helical" evidence="9">
    <location>
        <begin position="284"/>
        <end position="302"/>
    </location>
</feature>
<comment type="caution">
    <text evidence="11">The sequence shown here is derived from an EMBL/GenBank/DDBJ whole genome shotgun (WGS) entry which is preliminary data.</text>
</comment>
<feature type="transmembrane region" description="Helical" evidence="9">
    <location>
        <begin position="456"/>
        <end position="480"/>
    </location>
</feature>
<feature type="transmembrane region" description="Helical" evidence="9">
    <location>
        <begin position="183"/>
        <end position="202"/>
    </location>
</feature>
<feature type="transmembrane region" description="Helical" evidence="9">
    <location>
        <begin position="119"/>
        <end position="146"/>
    </location>
</feature>
<keyword evidence="12" id="KW-1185">Reference proteome</keyword>
<dbReference type="SUPFAM" id="SSF103473">
    <property type="entry name" value="MFS general substrate transporter"/>
    <property type="match status" value="1"/>
</dbReference>
<evidence type="ECO:0000256" key="7">
    <source>
        <dbReference type="ARBA" id="ARBA00023136"/>
    </source>
</evidence>
<dbReference type="RefSeq" id="WP_344701025.1">
    <property type="nucleotide sequence ID" value="NZ_BAAAZT010000003.1"/>
</dbReference>
<keyword evidence="7 9" id="KW-0472">Membrane</keyword>
<evidence type="ECO:0000313" key="11">
    <source>
        <dbReference type="EMBL" id="GAA3892885.1"/>
    </source>
</evidence>
<feature type="transmembrane region" description="Helical" evidence="9">
    <location>
        <begin position="393"/>
        <end position="416"/>
    </location>
</feature>
<dbReference type="CDD" id="cd17346">
    <property type="entry name" value="MFS_DtpA_like"/>
    <property type="match status" value="1"/>
</dbReference>
<feature type="transmembrane region" description="Helical" evidence="9">
    <location>
        <begin position="252"/>
        <end position="272"/>
    </location>
</feature>
<feature type="transmembrane region" description="Helical" evidence="9">
    <location>
        <begin position="62"/>
        <end position="84"/>
    </location>
</feature>
<dbReference type="PROSITE" id="PS01023">
    <property type="entry name" value="PTR2_2"/>
    <property type="match status" value="1"/>
</dbReference>
<dbReference type="InterPro" id="IPR005279">
    <property type="entry name" value="Dipep/tripep_permease"/>
</dbReference>
<keyword evidence="2 8" id="KW-0813">Transport</keyword>
<evidence type="ECO:0000256" key="4">
    <source>
        <dbReference type="ARBA" id="ARBA00022692"/>
    </source>
</evidence>
<dbReference type="EMBL" id="BAAAZT010000003">
    <property type="protein sequence ID" value="GAA3892885.1"/>
    <property type="molecule type" value="Genomic_DNA"/>
</dbReference>
<organism evidence="11 12">
    <name type="scientific">Halomonas cibimaris</name>
    <dbReference type="NCBI Taxonomy" id="657012"/>
    <lineage>
        <taxon>Bacteria</taxon>
        <taxon>Pseudomonadati</taxon>
        <taxon>Pseudomonadota</taxon>
        <taxon>Gammaproteobacteria</taxon>
        <taxon>Oceanospirillales</taxon>
        <taxon>Halomonadaceae</taxon>
        <taxon>Halomonas</taxon>
    </lineage>
</organism>
<evidence type="ECO:0000256" key="5">
    <source>
        <dbReference type="ARBA" id="ARBA00022856"/>
    </source>
</evidence>
<dbReference type="InterPro" id="IPR018456">
    <property type="entry name" value="PTR2_symporter_CS"/>
</dbReference>
<dbReference type="InterPro" id="IPR050171">
    <property type="entry name" value="MFS_Transporters"/>
</dbReference>
<feature type="transmembrane region" description="Helical" evidence="9">
    <location>
        <begin position="322"/>
        <end position="349"/>
    </location>
</feature>
<evidence type="ECO:0000313" key="12">
    <source>
        <dbReference type="Proteomes" id="UP001500133"/>
    </source>
</evidence>
<evidence type="ECO:0000256" key="6">
    <source>
        <dbReference type="ARBA" id="ARBA00022989"/>
    </source>
</evidence>
<evidence type="ECO:0000256" key="8">
    <source>
        <dbReference type="RuleBase" id="RU003755"/>
    </source>
</evidence>
<feature type="transmembrane region" description="Helical" evidence="9">
    <location>
        <begin position="361"/>
        <end position="381"/>
    </location>
</feature>
<reference evidence="12" key="1">
    <citation type="journal article" date="2019" name="Int. J. Syst. Evol. Microbiol.">
        <title>The Global Catalogue of Microorganisms (GCM) 10K type strain sequencing project: providing services to taxonomists for standard genome sequencing and annotation.</title>
        <authorList>
            <consortium name="The Broad Institute Genomics Platform"/>
            <consortium name="The Broad Institute Genome Sequencing Center for Infectious Disease"/>
            <person name="Wu L."/>
            <person name="Ma J."/>
        </authorList>
    </citation>
    <scope>NUCLEOTIDE SEQUENCE [LARGE SCALE GENOMIC DNA]</scope>
    <source>
        <strain evidence="12">JCM 16914</strain>
    </source>
</reference>
<feature type="transmembrane region" description="Helical" evidence="9">
    <location>
        <begin position="227"/>
        <end position="246"/>
    </location>
</feature>
<dbReference type="InterPro" id="IPR000109">
    <property type="entry name" value="POT_fam"/>
</dbReference>
<evidence type="ECO:0000256" key="1">
    <source>
        <dbReference type="ARBA" id="ARBA00004651"/>
    </source>
</evidence>
<sequence length="488" mass="51959">MNDLPNASRARRERTFFGHPWPLATLFGMEVWERFSFYGMQAILLIYLYYETTRGGLAISQPVAIGIVGAYGSGVYLAAILGGWFADRVFGAERTLFYSGIIVMLGHAALALIPSVHGVAVGLVCIALGGGGVKATCSSLVGSLYAPGSPRRDAGFSLFYLGINVGGFAGPLLTGVLQQSAGFHYGFGIAALGMAAGLLQYAKGRKQLPEAQKAAPTPLDEGSAKRYAVAGAAAVAGLALAIAAGWVRADNLAAVLLGIIACASVAYFYVILRSDRVTNEEKRRVYAFIPLFLTSAVFWALYSQFYTVITAFFDQRVNRDFWGWTVPVGWLVSVQALTIIVFSGVFAWLWTTLGKRQPSSAGKFVLAMGIIGLTFLGYVPFLGSLADSMPLSVLVVLLLGFTCAELCLSPIGLSVSTKLAPRAFQTQMLALFFMSMSLGFASGGELGGLYTPETEVTYFVTMAVIALGSGALLLVCLPFIRKTMQGVD</sequence>
<dbReference type="Pfam" id="PF00854">
    <property type="entry name" value="PTR2"/>
    <property type="match status" value="1"/>
</dbReference>
<evidence type="ECO:0000259" key="10">
    <source>
        <dbReference type="PROSITE" id="PS50850"/>
    </source>
</evidence>